<gene>
    <name evidence="1" type="ORF">ABVK25_009332</name>
</gene>
<proteinExistence type="predicted"/>
<reference evidence="1 2" key="1">
    <citation type="submission" date="2024-09" db="EMBL/GenBank/DDBJ databases">
        <title>Rethinking Asexuality: The Enigmatic Case of Functional Sexual Genes in Lepraria (Stereocaulaceae).</title>
        <authorList>
            <person name="Doellman M."/>
            <person name="Sun Y."/>
            <person name="Barcenas-Pena A."/>
            <person name="Lumbsch H.T."/>
            <person name="Grewe F."/>
        </authorList>
    </citation>
    <scope>NUCLEOTIDE SEQUENCE [LARGE SCALE GENOMIC DNA]</scope>
    <source>
        <strain evidence="1 2">Grewe 0041</strain>
    </source>
</reference>
<name>A0ABR4AXH7_9LECA</name>
<organism evidence="1 2">
    <name type="scientific">Lepraria finkii</name>
    <dbReference type="NCBI Taxonomy" id="1340010"/>
    <lineage>
        <taxon>Eukaryota</taxon>
        <taxon>Fungi</taxon>
        <taxon>Dikarya</taxon>
        <taxon>Ascomycota</taxon>
        <taxon>Pezizomycotina</taxon>
        <taxon>Lecanoromycetes</taxon>
        <taxon>OSLEUM clade</taxon>
        <taxon>Lecanoromycetidae</taxon>
        <taxon>Lecanorales</taxon>
        <taxon>Lecanorineae</taxon>
        <taxon>Stereocaulaceae</taxon>
        <taxon>Lepraria</taxon>
    </lineage>
</organism>
<dbReference type="EMBL" id="JBHFEH010000048">
    <property type="protein sequence ID" value="KAL2050360.1"/>
    <property type="molecule type" value="Genomic_DNA"/>
</dbReference>
<accession>A0ABR4AXH7</accession>
<comment type="caution">
    <text evidence="1">The sequence shown here is derived from an EMBL/GenBank/DDBJ whole genome shotgun (WGS) entry which is preliminary data.</text>
</comment>
<dbReference type="Proteomes" id="UP001590951">
    <property type="component" value="Unassembled WGS sequence"/>
</dbReference>
<sequence>MMLLPTSLNATKNGYGHRPPPSRLIRRNPYVALTVGFVDFQSSSKLATFPFLSAYCSLLQHRSVQLSRSPSPHVPTSLLWNCEPVGEKRGGTFGCVTAEILSASLEGTIP</sequence>
<evidence type="ECO:0000313" key="2">
    <source>
        <dbReference type="Proteomes" id="UP001590951"/>
    </source>
</evidence>
<keyword evidence="2" id="KW-1185">Reference proteome</keyword>
<evidence type="ECO:0000313" key="1">
    <source>
        <dbReference type="EMBL" id="KAL2050360.1"/>
    </source>
</evidence>
<protein>
    <submittedName>
        <fullName evidence="1">Uncharacterized protein</fullName>
    </submittedName>
</protein>